<name>A0A5D2FJ98_GOSDA</name>
<gene>
    <name evidence="3" type="ORF">ES288_A08G081600v1</name>
</gene>
<evidence type="ECO:0000256" key="2">
    <source>
        <dbReference type="SAM" id="SignalP"/>
    </source>
</evidence>
<evidence type="ECO:0008006" key="5">
    <source>
        <dbReference type="Google" id="ProtNLM"/>
    </source>
</evidence>
<dbReference type="AlphaFoldDB" id="A0A5D2FJ98"/>
<dbReference type="PANTHER" id="PTHR34377:SF3">
    <property type="entry name" value="TETRATRICOPEPTIDE REPEAT (TPR)-LIKE SUPERFAMILY PROTEIN"/>
    <property type="match status" value="1"/>
</dbReference>
<evidence type="ECO:0000313" key="4">
    <source>
        <dbReference type="Proteomes" id="UP000323506"/>
    </source>
</evidence>
<keyword evidence="4" id="KW-1185">Reference proteome</keyword>
<keyword evidence="2" id="KW-0732">Signal</keyword>
<organism evidence="3 4">
    <name type="scientific">Gossypium darwinii</name>
    <name type="common">Darwin's cotton</name>
    <name type="synonym">Gossypium barbadense var. darwinii</name>
    <dbReference type="NCBI Taxonomy" id="34276"/>
    <lineage>
        <taxon>Eukaryota</taxon>
        <taxon>Viridiplantae</taxon>
        <taxon>Streptophyta</taxon>
        <taxon>Embryophyta</taxon>
        <taxon>Tracheophyta</taxon>
        <taxon>Spermatophyta</taxon>
        <taxon>Magnoliopsida</taxon>
        <taxon>eudicotyledons</taxon>
        <taxon>Gunneridae</taxon>
        <taxon>Pentapetalae</taxon>
        <taxon>rosids</taxon>
        <taxon>malvids</taxon>
        <taxon>Malvales</taxon>
        <taxon>Malvaceae</taxon>
        <taxon>Malvoideae</taxon>
        <taxon>Gossypium</taxon>
    </lineage>
</organism>
<dbReference type="EMBL" id="CM017695">
    <property type="protein sequence ID" value="TYH05420.1"/>
    <property type="molecule type" value="Genomic_DNA"/>
</dbReference>
<evidence type="ECO:0000313" key="3">
    <source>
        <dbReference type="EMBL" id="TYH05420.1"/>
    </source>
</evidence>
<feature type="region of interest" description="Disordered" evidence="1">
    <location>
        <begin position="62"/>
        <end position="95"/>
    </location>
</feature>
<dbReference type="Proteomes" id="UP000323506">
    <property type="component" value="Chromosome A08"/>
</dbReference>
<feature type="chain" id="PRO_5022784335" description="Bifunctional inhibitor/plant lipid transfer protein/seed storage helical domain-containing protein" evidence="2">
    <location>
        <begin position="21"/>
        <end position="155"/>
    </location>
</feature>
<feature type="compositionally biased region" description="Basic residues" evidence="1">
    <location>
        <begin position="83"/>
        <end position="95"/>
    </location>
</feature>
<protein>
    <recommendedName>
        <fullName evidence="5">Bifunctional inhibitor/plant lipid transfer protein/seed storage helical domain-containing protein</fullName>
    </recommendedName>
</protein>
<feature type="compositionally biased region" description="Gly residues" evidence="1">
    <location>
        <begin position="62"/>
        <end position="78"/>
    </location>
</feature>
<reference evidence="3 4" key="1">
    <citation type="submission" date="2019-06" db="EMBL/GenBank/DDBJ databases">
        <title>WGS assembly of Gossypium darwinii.</title>
        <authorList>
            <person name="Chen Z.J."/>
            <person name="Sreedasyam A."/>
            <person name="Ando A."/>
            <person name="Song Q."/>
            <person name="De L."/>
            <person name="Hulse-Kemp A."/>
            <person name="Ding M."/>
            <person name="Ye W."/>
            <person name="Kirkbride R."/>
            <person name="Jenkins J."/>
            <person name="Plott C."/>
            <person name="Lovell J."/>
            <person name="Lin Y.-M."/>
            <person name="Vaughn R."/>
            <person name="Liu B."/>
            <person name="Li W."/>
            <person name="Simpson S."/>
            <person name="Scheffler B."/>
            <person name="Saski C."/>
            <person name="Grover C."/>
            <person name="Hu G."/>
            <person name="Conover J."/>
            <person name="Carlson J."/>
            <person name="Shu S."/>
            <person name="Boston L."/>
            <person name="Williams M."/>
            <person name="Peterson D."/>
            <person name="Mcgee K."/>
            <person name="Jones D."/>
            <person name="Wendel J."/>
            <person name="Stelly D."/>
            <person name="Grimwood J."/>
            <person name="Schmutz J."/>
        </authorList>
    </citation>
    <scope>NUCLEOTIDE SEQUENCE [LARGE SCALE GENOMIC DNA]</scope>
    <source>
        <strain evidence="3">1808015.09</strain>
    </source>
</reference>
<evidence type="ECO:0000256" key="1">
    <source>
        <dbReference type="SAM" id="MobiDB-lite"/>
    </source>
</evidence>
<sequence length="155" mass="17621">MKKVGIQILFLCSMFLVVVALPIKLPLIPWVRENRPRLVPLCTSQLMLVNYAYIGNDNGNGTGSSQGDGNGTENGVGEGENKHRPRHKRRHRHRHKEMTLEQSYCCLWIQIVERDCVCDILAHLPLFLSWHLHHYTVLVGEACKVTLTCGGRLRP</sequence>
<feature type="signal peptide" evidence="2">
    <location>
        <begin position="1"/>
        <end position="20"/>
    </location>
</feature>
<dbReference type="PANTHER" id="PTHR34377">
    <property type="entry name" value="TETRATRICOPEPTIDE REPEAT (TPR)-LIKE SUPERFAMILY PROTEIN"/>
    <property type="match status" value="1"/>
</dbReference>
<proteinExistence type="predicted"/>
<accession>A0A5D2FJ98</accession>